<dbReference type="STRING" id="1821621.A8C75_22070"/>
<comment type="catalytic activity">
    <reaction evidence="1">
        <text>1,6-anhydro-N-acetyl-beta-muramate + ATP + H2O = N-acetyl-D-muramate 6-phosphate + ADP + H(+)</text>
        <dbReference type="Rhea" id="RHEA:24952"/>
        <dbReference type="ChEBI" id="CHEBI:15377"/>
        <dbReference type="ChEBI" id="CHEBI:15378"/>
        <dbReference type="ChEBI" id="CHEBI:30616"/>
        <dbReference type="ChEBI" id="CHEBI:58690"/>
        <dbReference type="ChEBI" id="CHEBI:58722"/>
        <dbReference type="ChEBI" id="CHEBI:456216"/>
        <dbReference type="EC" id="2.7.1.170"/>
    </reaction>
</comment>
<comment type="pathway">
    <text evidence="1">Amino-sugar metabolism; 1,6-anhydro-N-acetylmuramate degradation.</text>
</comment>
<dbReference type="HAMAP" id="MF_01270">
    <property type="entry name" value="AnhMurNAc_kinase"/>
    <property type="match status" value="1"/>
</dbReference>
<dbReference type="EMBL" id="CP015839">
    <property type="protein sequence ID" value="ANG64898.1"/>
    <property type="molecule type" value="Genomic_DNA"/>
</dbReference>
<gene>
    <name evidence="1" type="primary">anmK</name>
    <name evidence="2" type="ORF">A8C75_22070</name>
</gene>
<keyword evidence="3" id="KW-1185">Reference proteome</keyword>
<dbReference type="GO" id="GO:0006040">
    <property type="term" value="P:amino sugar metabolic process"/>
    <property type="evidence" value="ECO:0007669"/>
    <property type="project" value="InterPro"/>
</dbReference>
<keyword evidence="1" id="KW-0067">ATP-binding</keyword>
<reference evidence="2 3" key="2">
    <citation type="journal article" date="2018" name="Int. J. Syst. Evol. Microbiol.">
        <title>Marinobacterium aestuarii sp. nov., a benzene-degrading marine bacterium isolated from estuary sediment.</title>
        <authorList>
            <person name="Bae S.S."/>
            <person name="Jung J."/>
            <person name="Chung D."/>
            <person name="Baek K."/>
        </authorList>
    </citation>
    <scope>NUCLEOTIDE SEQUENCE [LARGE SCALE GENOMIC DNA]</scope>
    <source>
        <strain evidence="2 3">ST58-10</strain>
    </source>
</reference>
<dbReference type="AlphaFoldDB" id="A0A1A9F4T1"/>
<dbReference type="PANTHER" id="PTHR30605:SF0">
    <property type="entry name" value="ANHYDRO-N-ACETYLMURAMIC ACID KINASE"/>
    <property type="match status" value="1"/>
</dbReference>
<evidence type="ECO:0000256" key="1">
    <source>
        <dbReference type="HAMAP-Rule" id="MF_01270"/>
    </source>
</evidence>
<reference evidence="3" key="1">
    <citation type="submission" date="2016-05" db="EMBL/GenBank/DDBJ databases">
        <authorList>
            <person name="Baek K."/>
            <person name="Yang S.-J."/>
        </authorList>
    </citation>
    <scope>NUCLEOTIDE SEQUENCE [LARGE SCALE GENOMIC DNA]</scope>
    <source>
        <strain evidence="3">ST58-10</strain>
    </source>
</reference>
<comment type="similarity">
    <text evidence="1">Belongs to the anhydro-N-acetylmuramic acid kinase family.</text>
</comment>
<dbReference type="GO" id="GO:0097175">
    <property type="term" value="P:1,6-anhydro-N-acetyl-beta-muramic acid catabolic process"/>
    <property type="evidence" value="ECO:0007669"/>
    <property type="project" value="UniProtKB-UniRule"/>
</dbReference>
<proteinExistence type="inferred from homology"/>
<dbReference type="GO" id="GO:0005524">
    <property type="term" value="F:ATP binding"/>
    <property type="evidence" value="ECO:0007669"/>
    <property type="project" value="UniProtKB-UniRule"/>
</dbReference>
<comment type="function">
    <text evidence="1">Catalyzes the specific phosphorylation of 1,6-anhydro-N-acetylmuramic acid (anhMurNAc) with the simultaneous cleavage of the 1,6-anhydro ring, generating MurNAc-6-P. Is required for the utilization of anhMurNAc either imported from the medium or derived from its own cell wall murein, and thus plays a role in cell wall recycling.</text>
</comment>
<accession>A0A1A9F4T1</accession>
<dbReference type="UniPathway" id="UPA00544"/>
<keyword evidence="1" id="KW-0808">Transferase</keyword>
<name>A0A1A9F4T1_9GAMM</name>
<dbReference type="Proteomes" id="UP000078070">
    <property type="component" value="Chromosome"/>
</dbReference>
<sequence length="361" mass="38872">MSGTSLDSVDAVAFEFDAAGCAMLASHSEPFPLPLRQQTLALMHPGADEIERLGRLDLELAELFATAANNLIDQHQLDRQRIRAIGSHGQTVRHRPEAGFTLQIGDPNLIAERTGLCVVADFRRRDMAAGGQGAPLVPAFHDALFRAPGTHRVIVNIGGMANITLLPGNTEQPAIGYDTGPGNVLLDYWIHRHQALSYDRDGAWAATGTLVPELLQQLLRLPFFSAPAPKSTGREQFNPDWLQQRLVETGFDNRAPEDIQATLLELTAVTISNEIKQVAATGSEVFLCGGGSHNSLLTKRLQALLKPYALATTASLGLDPDWVEACAFAWLAGCRLDSLAGNMPSVTGARGERILGGIYSP</sequence>
<comment type="pathway">
    <text evidence="1">Cell wall biogenesis; peptidoglycan recycling.</text>
</comment>
<dbReference type="GO" id="GO:0016301">
    <property type="term" value="F:kinase activity"/>
    <property type="evidence" value="ECO:0007669"/>
    <property type="project" value="UniProtKB-KW"/>
</dbReference>
<evidence type="ECO:0000313" key="3">
    <source>
        <dbReference type="Proteomes" id="UP000078070"/>
    </source>
</evidence>
<dbReference type="UniPathway" id="UPA00343"/>
<dbReference type="KEGG" id="mars:A8C75_22070"/>
<dbReference type="InterPro" id="IPR043129">
    <property type="entry name" value="ATPase_NBD"/>
</dbReference>
<dbReference type="SUPFAM" id="SSF53067">
    <property type="entry name" value="Actin-like ATPase domain"/>
    <property type="match status" value="1"/>
</dbReference>
<protein>
    <recommendedName>
        <fullName evidence="1">Anhydro-N-acetylmuramic acid kinase</fullName>
        <ecNumber evidence="1">2.7.1.170</ecNumber>
    </recommendedName>
    <alternativeName>
        <fullName evidence="1">AnhMurNAc kinase</fullName>
    </alternativeName>
</protein>
<organism evidence="2 3">
    <name type="scientific">Marinobacterium aestuarii</name>
    <dbReference type="NCBI Taxonomy" id="1821621"/>
    <lineage>
        <taxon>Bacteria</taxon>
        <taxon>Pseudomonadati</taxon>
        <taxon>Pseudomonadota</taxon>
        <taxon>Gammaproteobacteria</taxon>
        <taxon>Oceanospirillales</taxon>
        <taxon>Oceanospirillaceae</taxon>
        <taxon>Marinobacterium</taxon>
    </lineage>
</organism>
<feature type="binding site" evidence="1">
    <location>
        <begin position="3"/>
        <end position="10"/>
    </location>
    <ligand>
        <name>ATP</name>
        <dbReference type="ChEBI" id="CHEBI:30616"/>
    </ligand>
</feature>
<dbReference type="CDD" id="cd24050">
    <property type="entry name" value="ASKHA_NBD_ANMK"/>
    <property type="match status" value="1"/>
</dbReference>
<keyword evidence="1" id="KW-0119">Carbohydrate metabolism</keyword>
<dbReference type="EC" id="2.7.1.170" evidence="1"/>
<dbReference type="GO" id="GO:0009254">
    <property type="term" value="P:peptidoglycan turnover"/>
    <property type="evidence" value="ECO:0007669"/>
    <property type="project" value="UniProtKB-UniRule"/>
</dbReference>
<evidence type="ECO:0000313" key="2">
    <source>
        <dbReference type="EMBL" id="ANG64898.1"/>
    </source>
</evidence>
<keyword evidence="1 2" id="KW-0418">Kinase</keyword>
<keyword evidence="1" id="KW-0547">Nucleotide-binding</keyword>
<dbReference type="PANTHER" id="PTHR30605">
    <property type="entry name" value="ANHYDRO-N-ACETYLMURAMIC ACID KINASE"/>
    <property type="match status" value="1"/>
</dbReference>
<dbReference type="GO" id="GO:0016773">
    <property type="term" value="F:phosphotransferase activity, alcohol group as acceptor"/>
    <property type="evidence" value="ECO:0007669"/>
    <property type="project" value="UniProtKB-UniRule"/>
</dbReference>
<dbReference type="InterPro" id="IPR005338">
    <property type="entry name" value="Anhydro_N_Ac-Mur_kinase"/>
</dbReference>
<dbReference type="NCBIfam" id="NF007139">
    <property type="entry name" value="PRK09585.1-3"/>
    <property type="match status" value="1"/>
</dbReference>
<dbReference type="Gene3D" id="3.30.420.40">
    <property type="match status" value="2"/>
</dbReference>
<dbReference type="Pfam" id="PF03702">
    <property type="entry name" value="AnmK"/>
    <property type="match status" value="1"/>
</dbReference>